<sequence length="326" mass="36032">MERTIWLTSTIFPHLFLTVLSSITSTGNPCEIFAIEEQGIEIYQEMYNKFTGRSQLNSSEPESPENTTLQDLLDQLPCGLSAMHPYEAIVGGGPAPETVFPWQVAFSRDGKFCGGVLISKSWALTAAHCFKTNKSVTVLGSLNLYGDKDNPSAQERTPKVVVVHEDYNSTALTDDVALVKFDSPVVFNDHVKPICLPRKEDDFEGVESCFVSGWGKVSPNGSQPVPPLQFGGNRLMPQSICVYTWRLFSQIVDRRQVCTDLVGPSVCYGDSGGPISCKVGGRYYVVGLTSFVGIRDNCMGKLFPNVFVRVSEYTNWMLKVIQEHGF</sequence>
<proteinExistence type="predicted"/>
<dbReference type="FunFam" id="2.40.10.10:FF:000060">
    <property type="entry name" value="Acrosin"/>
    <property type="match status" value="1"/>
</dbReference>
<dbReference type="InterPro" id="IPR001254">
    <property type="entry name" value="Trypsin_dom"/>
</dbReference>
<dbReference type="InterPro" id="IPR043504">
    <property type="entry name" value="Peptidase_S1_PA_chymotrypsin"/>
</dbReference>
<dbReference type="PANTHER" id="PTHR24252:SF7">
    <property type="entry name" value="HYALIN"/>
    <property type="match status" value="1"/>
</dbReference>
<keyword evidence="6" id="KW-0732">Signal</keyword>
<feature type="chain" id="PRO_5043326560" description="Peptidase S1 domain-containing protein" evidence="6">
    <location>
        <begin position="22"/>
        <end position="326"/>
    </location>
</feature>
<dbReference type="PANTHER" id="PTHR24252">
    <property type="entry name" value="ACROSIN-RELATED"/>
    <property type="match status" value="1"/>
</dbReference>
<dbReference type="PROSITE" id="PS50240">
    <property type="entry name" value="TRYPSIN_DOM"/>
    <property type="match status" value="1"/>
</dbReference>
<dbReference type="InterPro" id="IPR001314">
    <property type="entry name" value="Peptidase_S1A"/>
</dbReference>
<evidence type="ECO:0000256" key="4">
    <source>
        <dbReference type="ARBA" id="ARBA00023157"/>
    </source>
</evidence>
<dbReference type="SUPFAM" id="SSF50494">
    <property type="entry name" value="Trypsin-like serine proteases"/>
    <property type="match status" value="1"/>
</dbReference>
<protein>
    <recommendedName>
        <fullName evidence="7">Peptidase S1 domain-containing protein</fullName>
    </recommendedName>
</protein>
<keyword evidence="9" id="KW-1185">Reference proteome</keyword>
<dbReference type="CDD" id="cd00190">
    <property type="entry name" value="Tryp_SPc"/>
    <property type="match status" value="1"/>
</dbReference>
<dbReference type="InterPro" id="IPR018114">
    <property type="entry name" value="TRYPSIN_HIS"/>
</dbReference>
<evidence type="ECO:0000313" key="9">
    <source>
        <dbReference type="Proteomes" id="UP001497497"/>
    </source>
</evidence>
<reference evidence="8 9" key="1">
    <citation type="submission" date="2024-04" db="EMBL/GenBank/DDBJ databases">
        <authorList>
            <consortium name="Genoscope - CEA"/>
            <person name="William W."/>
        </authorList>
    </citation>
    <scope>NUCLEOTIDE SEQUENCE [LARGE SCALE GENOMIC DNA]</scope>
</reference>
<dbReference type="GO" id="GO:0006508">
    <property type="term" value="P:proteolysis"/>
    <property type="evidence" value="ECO:0007669"/>
    <property type="project" value="UniProtKB-KW"/>
</dbReference>
<dbReference type="PROSITE" id="PS00134">
    <property type="entry name" value="TRYPSIN_HIS"/>
    <property type="match status" value="1"/>
</dbReference>
<dbReference type="GO" id="GO:0004252">
    <property type="term" value="F:serine-type endopeptidase activity"/>
    <property type="evidence" value="ECO:0007669"/>
    <property type="project" value="InterPro"/>
</dbReference>
<keyword evidence="4" id="KW-1015">Disulfide bond</keyword>
<dbReference type="AlphaFoldDB" id="A0AAV2HTI9"/>
<organism evidence="8 9">
    <name type="scientific">Lymnaea stagnalis</name>
    <name type="common">Great pond snail</name>
    <name type="synonym">Helix stagnalis</name>
    <dbReference type="NCBI Taxonomy" id="6523"/>
    <lineage>
        <taxon>Eukaryota</taxon>
        <taxon>Metazoa</taxon>
        <taxon>Spiralia</taxon>
        <taxon>Lophotrochozoa</taxon>
        <taxon>Mollusca</taxon>
        <taxon>Gastropoda</taxon>
        <taxon>Heterobranchia</taxon>
        <taxon>Euthyneura</taxon>
        <taxon>Panpulmonata</taxon>
        <taxon>Hygrophila</taxon>
        <taxon>Lymnaeoidea</taxon>
        <taxon>Lymnaeidae</taxon>
        <taxon>Lymnaea</taxon>
    </lineage>
</organism>
<keyword evidence="2 5" id="KW-0378">Hydrolase</keyword>
<dbReference type="PROSITE" id="PS00135">
    <property type="entry name" value="TRYPSIN_SER"/>
    <property type="match status" value="1"/>
</dbReference>
<dbReference type="Pfam" id="PF00089">
    <property type="entry name" value="Trypsin"/>
    <property type="match status" value="1"/>
</dbReference>
<feature type="domain" description="Peptidase S1" evidence="7">
    <location>
        <begin position="89"/>
        <end position="322"/>
    </location>
</feature>
<gene>
    <name evidence="8" type="ORF">GSLYS_00011353001</name>
</gene>
<evidence type="ECO:0000313" key="8">
    <source>
        <dbReference type="EMBL" id="CAL1537440.1"/>
    </source>
</evidence>
<evidence type="ECO:0000256" key="3">
    <source>
        <dbReference type="ARBA" id="ARBA00022825"/>
    </source>
</evidence>
<evidence type="ECO:0000256" key="6">
    <source>
        <dbReference type="SAM" id="SignalP"/>
    </source>
</evidence>
<dbReference type="EMBL" id="CAXITT010000262">
    <property type="protein sequence ID" value="CAL1537440.1"/>
    <property type="molecule type" value="Genomic_DNA"/>
</dbReference>
<dbReference type="SMART" id="SM00020">
    <property type="entry name" value="Tryp_SPc"/>
    <property type="match status" value="1"/>
</dbReference>
<feature type="signal peptide" evidence="6">
    <location>
        <begin position="1"/>
        <end position="21"/>
    </location>
</feature>
<evidence type="ECO:0000256" key="1">
    <source>
        <dbReference type="ARBA" id="ARBA00022670"/>
    </source>
</evidence>
<dbReference type="PRINTS" id="PR00722">
    <property type="entry name" value="CHYMOTRYPSIN"/>
</dbReference>
<name>A0AAV2HTI9_LYMST</name>
<dbReference type="Gene3D" id="2.40.10.10">
    <property type="entry name" value="Trypsin-like serine proteases"/>
    <property type="match status" value="1"/>
</dbReference>
<dbReference type="Proteomes" id="UP001497497">
    <property type="component" value="Unassembled WGS sequence"/>
</dbReference>
<evidence type="ECO:0000256" key="5">
    <source>
        <dbReference type="RuleBase" id="RU363034"/>
    </source>
</evidence>
<evidence type="ECO:0000259" key="7">
    <source>
        <dbReference type="PROSITE" id="PS50240"/>
    </source>
</evidence>
<keyword evidence="1 5" id="KW-0645">Protease</keyword>
<comment type="caution">
    <text evidence="8">The sequence shown here is derived from an EMBL/GenBank/DDBJ whole genome shotgun (WGS) entry which is preliminary data.</text>
</comment>
<accession>A0AAV2HTI9</accession>
<dbReference type="InterPro" id="IPR009003">
    <property type="entry name" value="Peptidase_S1_PA"/>
</dbReference>
<keyword evidence="3 5" id="KW-0720">Serine protease</keyword>
<evidence type="ECO:0000256" key="2">
    <source>
        <dbReference type="ARBA" id="ARBA00022801"/>
    </source>
</evidence>
<dbReference type="InterPro" id="IPR033116">
    <property type="entry name" value="TRYPSIN_SER"/>
</dbReference>